<dbReference type="Proteomes" id="UP001595882">
    <property type="component" value="Unassembled WGS sequence"/>
</dbReference>
<dbReference type="GO" id="GO:0052717">
    <property type="term" value="F:tRNA-specific adenosine-34 deaminase activity"/>
    <property type="evidence" value="ECO:0007669"/>
    <property type="project" value="UniProtKB-EC"/>
</dbReference>
<reference evidence="5" key="1">
    <citation type="journal article" date="2019" name="Int. J. Syst. Evol. Microbiol.">
        <title>The Global Catalogue of Microorganisms (GCM) 10K type strain sequencing project: providing services to taxonomists for standard genome sequencing and annotation.</title>
        <authorList>
            <consortium name="The Broad Institute Genomics Platform"/>
            <consortium name="The Broad Institute Genome Sequencing Center for Infectious Disease"/>
            <person name="Wu L."/>
            <person name="Ma J."/>
        </authorList>
    </citation>
    <scope>NUCLEOTIDE SEQUENCE [LARGE SCALE GENOMIC DNA]</scope>
    <source>
        <strain evidence="5">CCUG 37865</strain>
    </source>
</reference>
<sequence>MDKEHMATALELAYENVKNKNGGPFAAVIVKDGEIVGKGTNVVTTANDPTAHAEISAIRDACSTLDDYQLTDCEIYTTCEPCPMCLGAIYWARPRAVYYFNTREDAAEIGFDDKFIYDQIGLPMGERSMLMEKIDVESTKLPFELWSITADKVEY</sequence>
<accession>A0ABV8WVD2</accession>
<evidence type="ECO:0000313" key="5">
    <source>
        <dbReference type="Proteomes" id="UP001595882"/>
    </source>
</evidence>
<dbReference type="EC" id="3.5.4.33" evidence="4"/>
<keyword evidence="1" id="KW-0479">Metal-binding</keyword>
<dbReference type="SUPFAM" id="SSF53927">
    <property type="entry name" value="Cytidine deaminase-like"/>
    <property type="match status" value="1"/>
</dbReference>
<dbReference type="Gene3D" id="3.40.140.10">
    <property type="entry name" value="Cytidine Deaminase, domain 2"/>
    <property type="match status" value="1"/>
</dbReference>
<dbReference type="InterPro" id="IPR016193">
    <property type="entry name" value="Cytidine_deaminase-like"/>
</dbReference>
<keyword evidence="5" id="KW-1185">Reference proteome</keyword>
<name>A0ABV8WVD2_9BACI</name>
<dbReference type="RefSeq" id="WP_390251912.1">
    <property type="nucleotide sequence ID" value="NZ_JBHSDT010000004.1"/>
</dbReference>
<dbReference type="CDD" id="cd01285">
    <property type="entry name" value="nucleoside_deaminase"/>
    <property type="match status" value="1"/>
</dbReference>
<dbReference type="PROSITE" id="PS51747">
    <property type="entry name" value="CYT_DCMP_DEAMINASES_2"/>
    <property type="match status" value="1"/>
</dbReference>
<proteinExistence type="predicted"/>
<evidence type="ECO:0000313" key="4">
    <source>
        <dbReference type="EMBL" id="MFC4403420.1"/>
    </source>
</evidence>
<keyword evidence="4" id="KW-0378">Hydrolase</keyword>
<feature type="domain" description="CMP/dCMP-type deaminase" evidence="3">
    <location>
        <begin position="1"/>
        <end position="137"/>
    </location>
</feature>
<organism evidence="4 5">
    <name type="scientific">Gracilibacillus xinjiangensis</name>
    <dbReference type="NCBI Taxonomy" id="1193282"/>
    <lineage>
        <taxon>Bacteria</taxon>
        <taxon>Bacillati</taxon>
        <taxon>Bacillota</taxon>
        <taxon>Bacilli</taxon>
        <taxon>Bacillales</taxon>
        <taxon>Bacillaceae</taxon>
        <taxon>Gracilibacillus</taxon>
    </lineage>
</organism>
<dbReference type="PANTHER" id="PTHR11079">
    <property type="entry name" value="CYTOSINE DEAMINASE FAMILY MEMBER"/>
    <property type="match status" value="1"/>
</dbReference>
<keyword evidence="2" id="KW-0862">Zinc</keyword>
<dbReference type="PANTHER" id="PTHR11079:SF161">
    <property type="entry name" value="CMP_DCMP-TYPE DEAMINASE DOMAIN-CONTAINING PROTEIN"/>
    <property type="match status" value="1"/>
</dbReference>
<protein>
    <submittedName>
        <fullName evidence="4">Nucleoside deaminase</fullName>
        <ecNumber evidence="4">3.5.4.33</ecNumber>
    </submittedName>
</protein>
<dbReference type="EMBL" id="JBHSDT010000004">
    <property type="protein sequence ID" value="MFC4403420.1"/>
    <property type="molecule type" value="Genomic_DNA"/>
</dbReference>
<evidence type="ECO:0000256" key="2">
    <source>
        <dbReference type="ARBA" id="ARBA00022833"/>
    </source>
</evidence>
<dbReference type="Pfam" id="PF00383">
    <property type="entry name" value="dCMP_cyt_deam_1"/>
    <property type="match status" value="1"/>
</dbReference>
<evidence type="ECO:0000256" key="1">
    <source>
        <dbReference type="ARBA" id="ARBA00022723"/>
    </source>
</evidence>
<comment type="caution">
    <text evidence="4">The sequence shown here is derived from an EMBL/GenBank/DDBJ whole genome shotgun (WGS) entry which is preliminary data.</text>
</comment>
<dbReference type="InterPro" id="IPR016192">
    <property type="entry name" value="APOBEC/CMP_deaminase_Zn-bd"/>
</dbReference>
<dbReference type="PROSITE" id="PS00903">
    <property type="entry name" value="CYT_DCMP_DEAMINASES_1"/>
    <property type="match status" value="1"/>
</dbReference>
<dbReference type="InterPro" id="IPR002125">
    <property type="entry name" value="CMP_dCMP_dom"/>
</dbReference>
<evidence type="ECO:0000259" key="3">
    <source>
        <dbReference type="PROSITE" id="PS51747"/>
    </source>
</evidence>
<gene>
    <name evidence="4" type="ORF">ACFOY7_10040</name>
</gene>